<reference evidence="2 3" key="1">
    <citation type="submission" date="2020-07" db="EMBL/GenBank/DDBJ databases">
        <title>Sequencing the genomes of 1000 actinobacteria strains.</title>
        <authorList>
            <person name="Klenk H.-P."/>
        </authorList>
    </citation>
    <scope>NUCLEOTIDE SEQUENCE [LARGE SCALE GENOMIC DNA]</scope>
    <source>
        <strain evidence="2 3">DSM 23819</strain>
    </source>
</reference>
<dbReference type="EMBL" id="JACCAA010000001">
    <property type="protein sequence ID" value="NYG58136.1"/>
    <property type="molecule type" value="Genomic_DNA"/>
</dbReference>
<dbReference type="CDD" id="cd00085">
    <property type="entry name" value="HNHc"/>
    <property type="match status" value="1"/>
</dbReference>
<proteinExistence type="predicted"/>
<evidence type="ECO:0000313" key="2">
    <source>
        <dbReference type="EMBL" id="NYG58136.1"/>
    </source>
</evidence>
<dbReference type="RefSeq" id="WP_179501326.1">
    <property type="nucleotide sequence ID" value="NZ_JACCAA010000001.1"/>
</dbReference>
<feature type="region of interest" description="Disordered" evidence="1">
    <location>
        <begin position="44"/>
        <end position="72"/>
    </location>
</feature>
<name>A0A7Y9UQ18_9ACTN</name>
<protein>
    <recommendedName>
        <fullName evidence="4">HNH endonuclease</fullName>
    </recommendedName>
</protein>
<feature type="compositionally biased region" description="Basic and acidic residues" evidence="1">
    <location>
        <begin position="57"/>
        <end position="70"/>
    </location>
</feature>
<sequence length="546" mass="60538">MNPASELPTCETADAVLGDAARLRRVADDAERGILMRAVQWADLHPAPEGDDPAPGARDEASGRESDAHSARPAVAWDSTAEFALSVGIPPSFSDHFFDQCLELRHRLPRTWSRVLSGELTAWRARRIADVTLNHPVDVATYVDEHVWAIAHKVGLITLAKLLDEAMLALYPEERERERLDALDRRQVRLLKDISANGVATMIIEADLKDALDFNDTVSKLAHLLKEAGCEEPLDVRRALAIGILADPGRALDLLEGSGESEGKTPRERRKKMTIVLHLADAALSGLGGGHVGRIERGAKPISVEMIRDWCGRTDTAVTVLPIVDDRDHVDVERYEIPDRLTDQADRRSPCCVFPWCHRSSVACDHDHGVPFGAGGMTCSCNIAPLCRRHHRLKTHTAWSYDVLEPGAYLWHSPFGRTYFRDNLGTADVTLPGEVDDHNGCFDTRDPDLAGTGPDTAGTGPPGIDPERLRQRVARMRERMARVHDVRGCSRVVPDFQPTDFLPWDITDDDDPATAPRRPGEPVPPGERDWQRRPIVEQFDDTPPPF</sequence>
<feature type="compositionally biased region" description="Low complexity" evidence="1">
    <location>
        <begin position="450"/>
        <end position="459"/>
    </location>
</feature>
<gene>
    <name evidence="2" type="ORF">BJ980_001059</name>
</gene>
<keyword evidence="3" id="KW-1185">Reference proteome</keyword>
<dbReference type="Proteomes" id="UP000540656">
    <property type="component" value="Unassembled WGS sequence"/>
</dbReference>
<comment type="caution">
    <text evidence="2">The sequence shown here is derived from an EMBL/GenBank/DDBJ whole genome shotgun (WGS) entry which is preliminary data.</text>
</comment>
<feature type="region of interest" description="Disordered" evidence="1">
    <location>
        <begin position="501"/>
        <end position="546"/>
    </location>
</feature>
<accession>A0A7Y9UQ18</accession>
<evidence type="ECO:0008006" key="4">
    <source>
        <dbReference type="Google" id="ProtNLM"/>
    </source>
</evidence>
<evidence type="ECO:0000256" key="1">
    <source>
        <dbReference type="SAM" id="MobiDB-lite"/>
    </source>
</evidence>
<organism evidence="2 3">
    <name type="scientific">Nocardioides daedukensis</name>
    <dbReference type="NCBI Taxonomy" id="634462"/>
    <lineage>
        <taxon>Bacteria</taxon>
        <taxon>Bacillati</taxon>
        <taxon>Actinomycetota</taxon>
        <taxon>Actinomycetes</taxon>
        <taxon>Propionibacteriales</taxon>
        <taxon>Nocardioidaceae</taxon>
        <taxon>Nocardioides</taxon>
    </lineage>
</organism>
<feature type="region of interest" description="Disordered" evidence="1">
    <location>
        <begin position="444"/>
        <end position="466"/>
    </location>
</feature>
<evidence type="ECO:0000313" key="3">
    <source>
        <dbReference type="Proteomes" id="UP000540656"/>
    </source>
</evidence>
<dbReference type="AlphaFoldDB" id="A0A7Y9UQ18"/>
<feature type="compositionally biased region" description="Basic and acidic residues" evidence="1">
    <location>
        <begin position="526"/>
        <end position="535"/>
    </location>
</feature>
<dbReference type="InterPro" id="IPR003615">
    <property type="entry name" value="HNH_nuc"/>
</dbReference>